<evidence type="ECO:0000313" key="4">
    <source>
        <dbReference type="Proteomes" id="UP000243686"/>
    </source>
</evidence>
<dbReference type="Proteomes" id="UP000243686">
    <property type="component" value="Unassembled WGS sequence"/>
</dbReference>
<organism evidence="3 4">
    <name type="scientific">Opisthorchis viverrini</name>
    <name type="common">Southeast Asian liver fluke</name>
    <dbReference type="NCBI Taxonomy" id="6198"/>
    <lineage>
        <taxon>Eukaryota</taxon>
        <taxon>Metazoa</taxon>
        <taxon>Spiralia</taxon>
        <taxon>Lophotrochozoa</taxon>
        <taxon>Platyhelminthes</taxon>
        <taxon>Trematoda</taxon>
        <taxon>Digenea</taxon>
        <taxon>Opisthorchiida</taxon>
        <taxon>Opisthorchiata</taxon>
        <taxon>Opisthorchiidae</taxon>
        <taxon>Opisthorchis</taxon>
    </lineage>
</organism>
<dbReference type="CDD" id="cd15873">
    <property type="entry name" value="R-SNARE_STXBP5_6"/>
    <property type="match status" value="1"/>
</dbReference>
<dbReference type="EMBL" id="KV891503">
    <property type="protein sequence ID" value="OON23702.1"/>
    <property type="molecule type" value="Genomic_DNA"/>
</dbReference>
<dbReference type="InterPro" id="IPR042855">
    <property type="entry name" value="V_SNARE_CC"/>
</dbReference>
<gene>
    <name evidence="3" type="ORF">X801_00387</name>
</gene>
<name>A0A1S8XAI6_OPIVI</name>
<dbReference type="Gene3D" id="1.20.5.110">
    <property type="match status" value="1"/>
</dbReference>
<dbReference type="Pfam" id="PF00957">
    <property type="entry name" value="Synaptobrevin"/>
    <property type="match status" value="1"/>
</dbReference>
<keyword evidence="4" id="KW-1185">Reference proteome</keyword>
<evidence type="ECO:0000256" key="1">
    <source>
        <dbReference type="PROSITE-ProRule" id="PRU00290"/>
    </source>
</evidence>
<accession>A0A1S8XAI6</accession>
<dbReference type="AlphaFoldDB" id="A0A1S8XAI6"/>
<dbReference type="SUPFAM" id="SSF58038">
    <property type="entry name" value="SNARE fusion complex"/>
    <property type="match status" value="1"/>
</dbReference>
<evidence type="ECO:0000313" key="3">
    <source>
        <dbReference type="EMBL" id="OON23702.1"/>
    </source>
</evidence>
<dbReference type="PROSITE" id="PS50892">
    <property type="entry name" value="V_SNARE"/>
    <property type="match status" value="1"/>
</dbReference>
<reference evidence="3 4" key="1">
    <citation type="submission" date="2015-03" db="EMBL/GenBank/DDBJ databases">
        <title>Draft genome of the nematode, Opisthorchis viverrini.</title>
        <authorList>
            <person name="Mitreva M."/>
        </authorList>
    </citation>
    <scope>NUCLEOTIDE SEQUENCE [LARGE SCALE GENOMIC DNA]</scope>
    <source>
        <strain evidence="3">Khon Kaen</strain>
    </source>
</reference>
<proteinExistence type="predicted"/>
<keyword evidence="1" id="KW-0175">Coiled coil</keyword>
<evidence type="ECO:0000259" key="2">
    <source>
        <dbReference type="PROSITE" id="PS50892"/>
    </source>
</evidence>
<protein>
    <recommendedName>
        <fullName evidence="2">V-SNARE coiled-coil homology domain-containing protein</fullName>
    </recommendedName>
</protein>
<feature type="domain" description="V-SNARE coiled-coil homology" evidence="2">
    <location>
        <begin position="12"/>
        <end position="72"/>
    </location>
</feature>
<sequence length="78" mass="8541">MPGATALLPNARMEKLTAQSSTTTSEIARARNAAIERGERLQQLDIHTQEMVDQAKGFGRSAAILASKYEKKDKCTSF</sequence>